<protein>
    <recommendedName>
        <fullName evidence="2">AbiTii domain-containing protein</fullName>
    </recommendedName>
</protein>
<dbReference type="EMBL" id="AP014597">
    <property type="protein sequence ID" value="BAU17946.1"/>
    <property type="molecule type" value="Genomic_DNA"/>
</dbReference>
<evidence type="ECO:0000313" key="4">
    <source>
        <dbReference type="Proteomes" id="UP000217431"/>
    </source>
</evidence>
<dbReference type="RefSeq" id="WP_096405738.1">
    <property type="nucleotide sequence ID" value="NZ_AP014597.1"/>
</dbReference>
<gene>
    <name evidence="3" type="ORF">PIOMA14_I_1438</name>
</gene>
<feature type="domain" description="AbiTii" evidence="2">
    <location>
        <begin position="5"/>
        <end position="196"/>
    </location>
</feature>
<evidence type="ECO:0000256" key="1">
    <source>
        <dbReference type="SAM" id="Coils"/>
    </source>
</evidence>
<dbReference type="AlphaFoldDB" id="A0A0S3UKD7"/>
<proteinExistence type="predicted"/>
<name>A0A0S3UKD7_PREIN</name>
<organism evidence="3 4">
    <name type="scientific">Prevotella intermedia</name>
    <dbReference type="NCBI Taxonomy" id="28131"/>
    <lineage>
        <taxon>Bacteria</taxon>
        <taxon>Pseudomonadati</taxon>
        <taxon>Bacteroidota</taxon>
        <taxon>Bacteroidia</taxon>
        <taxon>Bacteroidales</taxon>
        <taxon>Prevotellaceae</taxon>
        <taxon>Prevotella</taxon>
    </lineage>
</organism>
<dbReference type="InterPro" id="IPR041304">
    <property type="entry name" value="AbiTii"/>
</dbReference>
<dbReference type="Proteomes" id="UP000217431">
    <property type="component" value="Chromosome I"/>
</dbReference>
<sequence length="309" mass="34509">MDTKKLIEEVLLDLGNNKSLTDVSSKIQIIVRLLGDEKLKSWYTCEFVTGYKDQELPDYRISHAVEIKANYIVPQGFGAWKLSGQSVPVVNLGLEKYKEIMTVRFCDTISAIIEYSKHPKDVAMSLSPYEQALVQKVLGEAHIQNVHKVLSPSTFQTIIDNVQGRIIDMFMDLNERVFNGELDLKSNSAKKEIHQVITNNITAGIVQTGPGTIEANNATIAAKIEQSPSADVIAKLNSLADEIERMAKDADDEFNDIARELIDIRMELSKPQPNSSFLKKSFKALTWGATVSCKTTIEELVKKAIEYLS</sequence>
<accession>A0A0S3UKD7</accession>
<dbReference type="Pfam" id="PF18864">
    <property type="entry name" value="AbiTii"/>
    <property type="match status" value="1"/>
</dbReference>
<keyword evidence="1" id="KW-0175">Coiled coil</keyword>
<feature type="coiled-coil region" evidence="1">
    <location>
        <begin position="233"/>
        <end position="260"/>
    </location>
</feature>
<evidence type="ECO:0000259" key="2">
    <source>
        <dbReference type="Pfam" id="PF18864"/>
    </source>
</evidence>
<evidence type="ECO:0000313" key="3">
    <source>
        <dbReference type="EMBL" id="BAU17946.1"/>
    </source>
</evidence>
<reference evidence="3 4" key="1">
    <citation type="journal article" date="2016" name="DNA Res.">
        <title>The complete genome sequencing of Prevotella intermedia strain OMA14 and a subsequent fine-scale, intra-species genomic comparison reveal an unusual amplification of conjugative and mobile transposons and identify a novel Prevotella-lineage-specific repeat.</title>
        <authorList>
            <person name="Naito M."/>
            <person name="Ogura Y."/>
            <person name="Itoh T."/>
            <person name="Shoji M."/>
            <person name="Okamoto M."/>
            <person name="Hayashi T."/>
            <person name="Nakayama K."/>
        </authorList>
    </citation>
    <scope>NUCLEOTIDE SEQUENCE [LARGE SCALE GENOMIC DNA]</scope>
    <source>
        <strain evidence="3 4">OMA14</strain>
    </source>
</reference>